<dbReference type="InterPro" id="IPR052929">
    <property type="entry name" value="RNase_H-like_EbsB-rel"/>
</dbReference>
<name>A0A834WQE7_9FABA</name>
<evidence type="ECO:0000313" key="5">
    <source>
        <dbReference type="Proteomes" id="UP000634136"/>
    </source>
</evidence>
<dbReference type="EMBL" id="JAAIUW010000005">
    <property type="protein sequence ID" value="KAF7830887.1"/>
    <property type="molecule type" value="Genomic_DNA"/>
</dbReference>
<comment type="caution">
    <text evidence="4">The sequence shown here is derived from an EMBL/GenBank/DDBJ whole genome shotgun (WGS) entry which is preliminary data.</text>
</comment>
<dbReference type="OrthoDB" id="1428651at2759"/>
<proteinExistence type="predicted"/>
<keyword evidence="5" id="KW-1185">Reference proteome</keyword>
<evidence type="ECO:0000259" key="2">
    <source>
        <dbReference type="Pfam" id="PF13456"/>
    </source>
</evidence>
<dbReference type="AlphaFoldDB" id="A0A834WQE7"/>
<organism evidence="4 5">
    <name type="scientific">Senna tora</name>
    <dbReference type="NCBI Taxonomy" id="362788"/>
    <lineage>
        <taxon>Eukaryota</taxon>
        <taxon>Viridiplantae</taxon>
        <taxon>Streptophyta</taxon>
        <taxon>Embryophyta</taxon>
        <taxon>Tracheophyta</taxon>
        <taxon>Spermatophyta</taxon>
        <taxon>Magnoliopsida</taxon>
        <taxon>eudicotyledons</taxon>
        <taxon>Gunneridae</taxon>
        <taxon>Pentapetalae</taxon>
        <taxon>rosids</taxon>
        <taxon>fabids</taxon>
        <taxon>Fabales</taxon>
        <taxon>Fabaceae</taxon>
        <taxon>Caesalpinioideae</taxon>
        <taxon>Cassia clade</taxon>
        <taxon>Senna</taxon>
    </lineage>
</organism>
<dbReference type="CDD" id="cd06222">
    <property type="entry name" value="RNase_H_like"/>
    <property type="match status" value="1"/>
</dbReference>
<evidence type="ECO:0000259" key="3">
    <source>
        <dbReference type="Pfam" id="PF13966"/>
    </source>
</evidence>
<dbReference type="InterPro" id="IPR044730">
    <property type="entry name" value="RNase_H-like_dom_plant"/>
</dbReference>
<dbReference type="Pfam" id="PF13456">
    <property type="entry name" value="RVT_3"/>
    <property type="match status" value="1"/>
</dbReference>
<feature type="domain" description="RNase H type-1" evidence="2">
    <location>
        <begin position="337"/>
        <end position="451"/>
    </location>
</feature>
<gene>
    <name evidence="4" type="ORF">G2W53_013220</name>
</gene>
<dbReference type="PANTHER" id="PTHR47074">
    <property type="entry name" value="BNAC02G40300D PROTEIN"/>
    <property type="match status" value="1"/>
</dbReference>
<dbReference type="GO" id="GO:0004523">
    <property type="term" value="F:RNA-DNA hybrid ribonuclease activity"/>
    <property type="evidence" value="ECO:0007669"/>
    <property type="project" value="InterPro"/>
</dbReference>
<reference evidence="4" key="1">
    <citation type="submission" date="2020-09" db="EMBL/GenBank/DDBJ databases">
        <title>Genome-Enabled Discovery of Anthraquinone Biosynthesis in Senna tora.</title>
        <authorList>
            <person name="Kang S.-H."/>
            <person name="Pandey R.P."/>
            <person name="Lee C.-M."/>
            <person name="Sim J.-S."/>
            <person name="Jeong J.-T."/>
            <person name="Choi B.-S."/>
            <person name="Jung M."/>
            <person name="Ginzburg D."/>
            <person name="Zhao K."/>
            <person name="Won S.Y."/>
            <person name="Oh T.-J."/>
            <person name="Yu Y."/>
            <person name="Kim N.-H."/>
            <person name="Lee O.R."/>
            <person name="Lee T.-H."/>
            <person name="Bashyal P."/>
            <person name="Kim T.-S."/>
            <person name="Lee W.-H."/>
            <person name="Kawkins C."/>
            <person name="Kim C.-K."/>
            <person name="Kim J.S."/>
            <person name="Ahn B.O."/>
            <person name="Rhee S.Y."/>
            <person name="Sohng J.K."/>
        </authorList>
    </citation>
    <scope>NUCLEOTIDE SEQUENCE</scope>
    <source>
        <tissue evidence="4">Leaf</tissue>
    </source>
</reference>
<sequence length="467" mass="53221">MERLQVKEDMVEEMMEVTDLCKAPMENISSIMMMEGERMEEETSGTTLDRMEKNQEEIGGFQGRHNKLDNHDTVSKNIHAGGHVGKVDEKIQMEIINISNEEDEKEGESKKENIKSSGGKMSVRGWKRVARSQGVCDNGEEENCGMVKRKASEVEGIITDEEGEESIWKLPVLSRFKVFLWRMCLDILPTVEALERRGMLIEDKCPWCNIENETGYHVLVECDILKQIWDNAPFNFNGRSYHGSVLEWMVVEWSEWSRDQRGCFAMSLYYIWEARNGKKFRGENPNLHDIWRRVERSWDELITAEESTMSNQNQPPNLKWIKPTDPFIKLNVDIALKQDGVGAVGGVFRDHEGLCVGAFSGKVPSMGDVTLMEALGMRKGIEVARDGGITHIIVESDSKLVVDMLHSPCTHESRLSAVCKSIIELCKQFSDCDIRWVPRVCNSSAHRMARLALNFNDDKVWPDSAPI</sequence>
<dbReference type="SUPFAM" id="SSF53098">
    <property type="entry name" value="Ribonuclease H-like"/>
    <property type="match status" value="1"/>
</dbReference>
<dbReference type="InterPro" id="IPR036397">
    <property type="entry name" value="RNaseH_sf"/>
</dbReference>
<evidence type="ECO:0000256" key="1">
    <source>
        <dbReference type="SAM" id="MobiDB-lite"/>
    </source>
</evidence>
<dbReference type="Gene3D" id="3.30.420.10">
    <property type="entry name" value="Ribonuclease H-like superfamily/Ribonuclease H"/>
    <property type="match status" value="1"/>
</dbReference>
<dbReference type="Pfam" id="PF13966">
    <property type="entry name" value="zf-RVT"/>
    <property type="match status" value="1"/>
</dbReference>
<accession>A0A834WQE7</accession>
<dbReference type="GO" id="GO:0003676">
    <property type="term" value="F:nucleic acid binding"/>
    <property type="evidence" value="ECO:0007669"/>
    <property type="project" value="InterPro"/>
</dbReference>
<dbReference type="InterPro" id="IPR002156">
    <property type="entry name" value="RNaseH_domain"/>
</dbReference>
<dbReference type="InterPro" id="IPR026960">
    <property type="entry name" value="RVT-Znf"/>
</dbReference>
<dbReference type="InterPro" id="IPR012337">
    <property type="entry name" value="RNaseH-like_sf"/>
</dbReference>
<dbReference type="Proteomes" id="UP000634136">
    <property type="component" value="Unassembled WGS sequence"/>
</dbReference>
<evidence type="ECO:0000313" key="4">
    <source>
        <dbReference type="EMBL" id="KAF7830887.1"/>
    </source>
</evidence>
<feature type="region of interest" description="Disordered" evidence="1">
    <location>
        <begin position="98"/>
        <end position="122"/>
    </location>
</feature>
<protein>
    <submittedName>
        <fullName evidence="4">Ribonuclease H</fullName>
    </submittedName>
</protein>
<dbReference type="PANTHER" id="PTHR47074:SF11">
    <property type="entry name" value="REVERSE TRANSCRIPTASE-LIKE PROTEIN"/>
    <property type="match status" value="1"/>
</dbReference>
<feature type="domain" description="Reverse transcriptase zinc-binding" evidence="3">
    <location>
        <begin position="164"/>
        <end position="229"/>
    </location>
</feature>